<dbReference type="Pfam" id="PF21056">
    <property type="entry name" value="ZSWIM1-3_RNaseH-like"/>
    <property type="match status" value="1"/>
</dbReference>
<organism evidence="2 3">
    <name type="scientific">Phytophthora rubi</name>
    <dbReference type="NCBI Taxonomy" id="129364"/>
    <lineage>
        <taxon>Eukaryota</taxon>
        <taxon>Sar</taxon>
        <taxon>Stramenopiles</taxon>
        <taxon>Oomycota</taxon>
        <taxon>Peronosporomycetes</taxon>
        <taxon>Peronosporales</taxon>
        <taxon>Peronosporaceae</taxon>
        <taxon>Phytophthora</taxon>
    </lineage>
</organism>
<evidence type="ECO:0000259" key="1">
    <source>
        <dbReference type="Pfam" id="PF21056"/>
    </source>
</evidence>
<dbReference type="Proteomes" id="UP000435112">
    <property type="component" value="Unassembled WGS sequence"/>
</dbReference>
<dbReference type="AlphaFoldDB" id="A0A6A3MNL9"/>
<comment type="caution">
    <text evidence="2">The sequence shown here is derived from an EMBL/GenBank/DDBJ whole genome shotgun (WGS) entry which is preliminary data.</text>
</comment>
<sequence>MATIYVGDDKLTQTVTFQTHQIRHFSEVSSEVLMVDSTHNTNDARYKHFSVMIHDVFGHLFVINGDNMIWTMSWKMRGPRLLQVILPI</sequence>
<accession>A0A6A3MNL9</accession>
<gene>
    <name evidence="2" type="ORF">PR002_g9082</name>
</gene>
<evidence type="ECO:0000313" key="3">
    <source>
        <dbReference type="Proteomes" id="UP000435112"/>
    </source>
</evidence>
<reference evidence="2 3" key="1">
    <citation type="submission" date="2018-09" db="EMBL/GenBank/DDBJ databases">
        <title>Genomic investigation of the strawberry pathogen Phytophthora fragariae indicates pathogenicity is determined by transcriptional variation in three key races.</title>
        <authorList>
            <person name="Adams T.M."/>
            <person name="Armitage A.D."/>
            <person name="Sobczyk M.K."/>
            <person name="Bates H.J."/>
            <person name="Dunwell J.M."/>
            <person name="Nellist C.F."/>
            <person name="Harrison R.J."/>
        </authorList>
    </citation>
    <scope>NUCLEOTIDE SEQUENCE [LARGE SCALE GENOMIC DNA]</scope>
    <source>
        <strain evidence="2 3">SCRP324</strain>
    </source>
</reference>
<feature type="domain" description="ZSWIM1/3 RNaseH-like" evidence="1">
    <location>
        <begin position="1"/>
        <end position="61"/>
    </location>
</feature>
<dbReference type="EMBL" id="QXFU01000475">
    <property type="protein sequence ID" value="KAE9032637.1"/>
    <property type="molecule type" value="Genomic_DNA"/>
</dbReference>
<evidence type="ECO:0000313" key="2">
    <source>
        <dbReference type="EMBL" id="KAE9032637.1"/>
    </source>
</evidence>
<dbReference type="InterPro" id="IPR048324">
    <property type="entry name" value="ZSWIM1-3_RNaseH-like"/>
</dbReference>
<dbReference type="OrthoDB" id="120965at2759"/>
<name>A0A6A3MNL9_9STRA</name>
<proteinExistence type="predicted"/>
<protein>
    <recommendedName>
        <fullName evidence="1">ZSWIM1/3 RNaseH-like domain-containing protein</fullName>
    </recommendedName>
</protein>